<evidence type="ECO:0000313" key="2">
    <source>
        <dbReference type="EMBL" id="BCB89842.1"/>
    </source>
</evidence>
<sequence>MATAITIRDVPDETRDELASRAALSGRSLQEYVRSQLIELARRPDAEVLLARVRDRKQRIGSRLSVESILGHRDADRR</sequence>
<proteinExistence type="predicted"/>
<name>A0A6F8YUP5_9ACTN</name>
<keyword evidence="3" id="KW-1185">Reference proteome</keyword>
<evidence type="ECO:0000313" key="3">
    <source>
        <dbReference type="Proteomes" id="UP000503011"/>
    </source>
</evidence>
<dbReference type="KEGG" id="psuu:Psuf_071550"/>
<reference evidence="2 3" key="1">
    <citation type="submission" date="2020-03" db="EMBL/GenBank/DDBJ databases">
        <title>Whole genome shotgun sequence of Phytohabitans suffuscus NBRC 105367.</title>
        <authorList>
            <person name="Komaki H."/>
            <person name="Tamura T."/>
        </authorList>
    </citation>
    <scope>NUCLEOTIDE SEQUENCE [LARGE SCALE GENOMIC DNA]</scope>
    <source>
        <strain evidence="2 3">NBRC 105367</strain>
    </source>
</reference>
<evidence type="ECO:0000259" key="1">
    <source>
        <dbReference type="Pfam" id="PF22513"/>
    </source>
</evidence>
<feature type="domain" description="Antitoxin FitA-like ribbon-helix-helix" evidence="1">
    <location>
        <begin position="4"/>
        <end position="39"/>
    </location>
</feature>
<protein>
    <recommendedName>
        <fullName evidence="1">Antitoxin FitA-like ribbon-helix-helix domain-containing protein</fullName>
    </recommendedName>
</protein>
<dbReference type="InterPro" id="IPR053853">
    <property type="entry name" value="FitA-like_RHH"/>
</dbReference>
<dbReference type="Pfam" id="PF22513">
    <property type="entry name" value="FitA-like_RHH"/>
    <property type="match status" value="1"/>
</dbReference>
<reference evidence="2 3" key="2">
    <citation type="submission" date="2020-03" db="EMBL/GenBank/DDBJ databases">
        <authorList>
            <person name="Ichikawa N."/>
            <person name="Kimura A."/>
            <person name="Kitahashi Y."/>
            <person name="Uohara A."/>
        </authorList>
    </citation>
    <scope>NUCLEOTIDE SEQUENCE [LARGE SCALE GENOMIC DNA]</scope>
    <source>
        <strain evidence="2 3">NBRC 105367</strain>
    </source>
</reference>
<dbReference type="SUPFAM" id="SSF47598">
    <property type="entry name" value="Ribbon-helix-helix"/>
    <property type="match status" value="1"/>
</dbReference>
<organism evidence="2 3">
    <name type="scientific">Phytohabitans suffuscus</name>
    <dbReference type="NCBI Taxonomy" id="624315"/>
    <lineage>
        <taxon>Bacteria</taxon>
        <taxon>Bacillati</taxon>
        <taxon>Actinomycetota</taxon>
        <taxon>Actinomycetes</taxon>
        <taxon>Micromonosporales</taxon>
        <taxon>Micromonosporaceae</taxon>
    </lineage>
</organism>
<dbReference type="RefSeq" id="WP_173161881.1">
    <property type="nucleotide sequence ID" value="NZ_AP022871.1"/>
</dbReference>
<dbReference type="Proteomes" id="UP000503011">
    <property type="component" value="Chromosome"/>
</dbReference>
<dbReference type="AlphaFoldDB" id="A0A6F8YUP5"/>
<dbReference type="EMBL" id="AP022871">
    <property type="protein sequence ID" value="BCB89842.1"/>
    <property type="molecule type" value="Genomic_DNA"/>
</dbReference>
<dbReference type="InterPro" id="IPR010985">
    <property type="entry name" value="Ribbon_hlx_hlx"/>
</dbReference>
<dbReference type="GO" id="GO:0006355">
    <property type="term" value="P:regulation of DNA-templated transcription"/>
    <property type="evidence" value="ECO:0007669"/>
    <property type="project" value="InterPro"/>
</dbReference>
<gene>
    <name evidence="2" type="ORF">Psuf_071550</name>
</gene>
<accession>A0A6F8YUP5</accession>